<evidence type="ECO:0000313" key="10">
    <source>
        <dbReference type="Proteomes" id="UP000242875"/>
    </source>
</evidence>
<dbReference type="GO" id="GO:0043565">
    <property type="term" value="F:sequence-specific DNA binding"/>
    <property type="evidence" value="ECO:0007669"/>
    <property type="project" value="InterPro"/>
</dbReference>
<dbReference type="EMBL" id="MVBO01000067">
    <property type="protein sequence ID" value="OZJ03824.1"/>
    <property type="molecule type" value="Genomic_DNA"/>
</dbReference>
<dbReference type="PANTHER" id="PTHR47172">
    <property type="entry name" value="OS01G0976800 PROTEIN"/>
    <property type="match status" value="1"/>
</dbReference>
<dbReference type="PANTHER" id="PTHR47172:SF24">
    <property type="entry name" value="GATA ZINC FINGER DOMAIN-CONTAINING PROTEIN 14-RELATED"/>
    <property type="match status" value="1"/>
</dbReference>
<dbReference type="InterPro" id="IPR000679">
    <property type="entry name" value="Znf_GATA"/>
</dbReference>
<dbReference type="GO" id="GO:0006355">
    <property type="term" value="P:regulation of DNA-templated transcription"/>
    <property type="evidence" value="ECO:0007669"/>
    <property type="project" value="InterPro"/>
</dbReference>
<accession>A0A261XZY7</accession>
<evidence type="ECO:0000256" key="4">
    <source>
        <dbReference type="ARBA" id="ARBA00023015"/>
    </source>
</evidence>
<comment type="caution">
    <text evidence="9">The sequence shown here is derived from an EMBL/GenBank/DDBJ whole genome shotgun (WGS) entry which is preliminary data.</text>
</comment>
<feature type="region of interest" description="Disordered" evidence="7">
    <location>
        <begin position="1"/>
        <end position="49"/>
    </location>
</feature>
<keyword evidence="10" id="KW-1185">Reference proteome</keyword>
<evidence type="ECO:0000256" key="5">
    <source>
        <dbReference type="ARBA" id="ARBA00023163"/>
    </source>
</evidence>
<organism evidence="9 10">
    <name type="scientific">Bifiguratus adelaidae</name>
    <dbReference type="NCBI Taxonomy" id="1938954"/>
    <lineage>
        <taxon>Eukaryota</taxon>
        <taxon>Fungi</taxon>
        <taxon>Fungi incertae sedis</taxon>
        <taxon>Mucoromycota</taxon>
        <taxon>Mucoromycotina</taxon>
        <taxon>Endogonomycetes</taxon>
        <taxon>Endogonales</taxon>
        <taxon>Endogonales incertae sedis</taxon>
        <taxon>Bifiguratus</taxon>
    </lineage>
</organism>
<feature type="region of interest" description="Disordered" evidence="7">
    <location>
        <begin position="64"/>
        <end position="91"/>
    </location>
</feature>
<evidence type="ECO:0000259" key="8">
    <source>
        <dbReference type="PROSITE" id="PS50114"/>
    </source>
</evidence>
<feature type="compositionally biased region" description="Low complexity" evidence="7">
    <location>
        <begin position="286"/>
        <end position="295"/>
    </location>
</feature>
<evidence type="ECO:0000256" key="7">
    <source>
        <dbReference type="SAM" id="MobiDB-lite"/>
    </source>
</evidence>
<dbReference type="CDD" id="cd00202">
    <property type="entry name" value="ZnF_GATA"/>
    <property type="match status" value="1"/>
</dbReference>
<feature type="domain" description="GATA-type" evidence="8">
    <location>
        <begin position="234"/>
        <end position="267"/>
    </location>
</feature>
<keyword evidence="5" id="KW-0804">Transcription</keyword>
<evidence type="ECO:0000256" key="1">
    <source>
        <dbReference type="ARBA" id="ARBA00022723"/>
    </source>
</evidence>
<protein>
    <recommendedName>
        <fullName evidence="8">GATA-type domain-containing protein</fullName>
    </recommendedName>
</protein>
<feature type="compositionally biased region" description="Polar residues" evidence="7">
    <location>
        <begin position="304"/>
        <end position="317"/>
    </location>
</feature>
<name>A0A261XZY7_9FUNG</name>
<evidence type="ECO:0000256" key="6">
    <source>
        <dbReference type="PROSITE-ProRule" id="PRU00094"/>
    </source>
</evidence>
<sequence>MDMDYRSNDTYGALVPPLTRPTTLPPPSTPNLTWLPGARPPSVTLPPPNALNAYTPASFVQPPPFSSASSAPVAHTPAQGPANITSPPKPHPPELYQDVHAIRYAIAMPFSEDYSSPKLQLPSIHELDRLIGYADRVADYLDAQEKHAGWESLEKGTARGPEHQPPPQEAWYREDMMREKSFYPTSQRHSSSVSSSSKHSLRAKSPRERDWPPALGPNSYRATEKPSFKYKKSISQPLQCHSCRSTETPEWRKGPLGPRTLCNACGLIWAKLSRKKGKEDPGITKSSTHSSHPSSGMNGPEYTRASSTSTHTPQIPNSSSSSMSPPMHEPPEA</sequence>
<feature type="region of interest" description="Disordered" evidence="7">
    <location>
        <begin position="182"/>
        <end position="231"/>
    </location>
</feature>
<feature type="region of interest" description="Disordered" evidence="7">
    <location>
        <begin position="273"/>
        <end position="333"/>
    </location>
</feature>
<dbReference type="OrthoDB" id="2162994at2759"/>
<keyword evidence="1" id="KW-0479">Metal-binding</keyword>
<keyword evidence="3" id="KW-0862">Zinc</keyword>
<evidence type="ECO:0000313" key="9">
    <source>
        <dbReference type="EMBL" id="OZJ03824.1"/>
    </source>
</evidence>
<dbReference type="AlphaFoldDB" id="A0A261XZY7"/>
<dbReference type="SMART" id="SM00401">
    <property type="entry name" value="ZnF_GATA"/>
    <property type="match status" value="1"/>
</dbReference>
<dbReference type="Proteomes" id="UP000242875">
    <property type="component" value="Unassembled WGS sequence"/>
</dbReference>
<dbReference type="Pfam" id="PF00320">
    <property type="entry name" value="GATA"/>
    <property type="match status" value="1"/>
</dbReference>
<feature type="compositionally biased region" description="Low complexity" evidence="7">
    <location>
        <begin position="64"/>
        <end position="74"/>
    </location>
</feature>
<keyword evidence="2 6" id="KW-0863">Zinc-finger</keyword>
<reference evidence="9 10" key="1">
    <citation type="journal article" date="2017" name="Mycologia">
        <title>Bifiguratus adelaidae, gen. et sp. nov., a new member of Mucoromycotina in endophytic and soil-dwelling habitats.</title>
        <authorList>
            <person name="Torres-Cruz T.J."/>
            <person name="Billingsley Tobias T.L."/>
            <person name="Almatruk M."/>
            <person name="Hesse C."/>
            <person name="Kuske C.R."/>
            <person name="Desiro A."/>
            <person name="Benucci G.M."/>
            <person name="Bonito G."/>
            <person name="Stajich J.E."/>
            <person name="Dunlap C."/>
            <person name="Arnold A.E."/>
            <person name="Porras-Alfaro A."/>
        </authorList>
    </citation>
    <scope>NUCLEOTIDE SEQUENCE [LARGE SCALE GENOMIC DNA]</scope>
    <source>
        <strain evidence="9 10">AZ0501</strain>
    </source>
</reference>
<dbReference type="SUPFAM" id="SSF57716">
    <property type="entry name" value="Glucocorticoid receptor-like (DNA-binding domain)"/>
    <property type="match status" value="1"/>
</dbReference>
<feature type="compositionally biased region" description="Low complexity" evidence="7">
    <location>
        <begin position="186"/>
        <end position="198"/>
    </location>
</feature>
<dbReference type="Gene3D" id="3.30.50.10">
    <property type="entry name" value="Erythroid Transcription Factor GATA-1, subunit A"/>
    <property type="match status" value="1"/>
</dbReference>
<dbReference type="GO" id="GO:0008270">
    <property type="term" value="F:zinc ion binding"/>
    <property type="evidence" value="ECO:0007669"/>
    <property type="project" value="UniProtKB-KW"/>
</dbReference>
<keyword evidence="4" id="KW-0805">Transcription regulation</keyword>
<evidence type="ECO:0000256" key="2">
    <source>
        <dbReference type="ARBA" id="ARBA00022771"/>
    </source>
</evidence>
<dbReference type="InterPro" id="IPR013088">
    <property type="entry name" value="Znf_NHR/GATA"/>
</dbReference>
<dbReference type="PROSITE" id="PS50114">
    <property type="entry name" value="GATA_ZN_FINGER_2"/>
    <property type="match status" value="1"/>
</dbReference>
<proteinExistence type="predicted"/>
<dbReference type="PROSITE" id="PS00344">
    <property type="entry name" value="GATA_ZN_FINGER_1"/>
    <property type="match status" value="1"/>
</dbReference>
<evidence type="ECO:0000256" key="3">
    <source>
        <dbReference type="ARBA" id="ARBA00022833"/>
    </source>
</evidence>
<gene>
    <name evidence="9" type="ORF">BZG36_03821</name>
</gene>